<dbReference type="AlphaFoldDB" id="A0A3D9I4A0"/>
<dbReference type="CDD" id="cd17329">
    <property type="entry name" value="MFS_MdtH_MDR_like"/>
    <property type="match status" value="1"/>
</dbReference>
<feature type="transmembrane region" description="Helical" evidence="7">
    <location>
        <begin position="175"/>
        <end position="195"/>
    </location>
</feature>
<evidence type="ECO:0000256" key="5">
    <source>
        <dbReference type="ARBA" id="ARBA00022989"/>
    </source>
</evidence>
<dbReference type="Pfam" id="PF07690">
    <property type="entry name" value="MFS_1"/>
    <property type="match status" value="2"/>
</dbReference>
<comment type="subcellular location">
    <subcellularLocation>
        <location evidence="1">Cell membrane</location>
        <topology evidence="1">Multi-pass membrane protein</topology>
    </subcellularLocation>
</comment>
<dbReference type="Proteomes" id="UP000256869">
    <property type="component" value="Unassembled WGS sequence"/>
</dbReference>
<feature type="transmembrane region" description="Helical" evidence="7">
    <location>
        <begin position="55"/>
        <end position="76"/>
    </location>
</feature>
<protein>
    <submittedName>
        <fullName evidence="9">Putative MFS family arabinose efflux permease</fullName>
    </submittedName>
</protein>
<dbReference type="InterPro" id="IPR036259">
    <property type="entry name" value="MFS_trans_sf"/>
</dbReference>
<feature type="transmembrane region" description="Helical" evidence="7">
    <location>
        <begin position="375"/>
        <end position="398"/>
    </location>
</feature>
<keyword evidence="2" id="KW-0813">Transport</keyword>
<name>A0A3D9I4A0_9BACL</name>
<reference evidence="9 10" key="1">
    <citation type="submission" date="2018-07" db="EMBL/GenBank/DDBJ databases">
        <title>Genomic Encyclopedia of Type Strains, Phase III (KMG-III): the genomes of soil and plant-associated and newly described type strains.</title>
        <authorList>
            <person name="Whitman W."/>
        </authorList>
    </citation>
    <scope>NUCLEOTIDE SEQUENCE [LARGE SCALE GENOMIC DNA]</scope>
    <source>
        <strain evidence="9 10">CECT 8236</strain>
    </source>
</reference>
<evidence type="ECO:0000256" key="1">
    <source>
        <dbReference type="ARBA" id="ARBA00004651"/>
    </source>
</evidence>
<dbReference type="PANTHER" id="PTHR43414:SF1">
    <property type="entry name" value="PEPTIDE PERMEASE"/>
    <property type="match status" value="1"/>
</dbReference>
<keyword evidence="6 7" id="KW-0472">Membrane</keyword>
<dbReference type="EMBL" id="QRDY01000013">
    <property type="protein sequence ID" value="RED56577.1"/>
    <property type="molecule type" value="Genomic_DNA"/>
</dbReference>
<dbReference type="GO" id="GO:0005886">
    <property type="term" value="C:plasma membrane"/>
    <property type="evidence" value="ECO:0007669"/>
    <property type="project" value="UniProtKB-SubCell"/>
</dbReference>
<dbReference type="InterPro" id="IPR005829">
    <property type="entry name" value="Sugar_transporter_CS"/>
</dbReference>
<evidence type="ECO:0000256" key="3">
    <source>
        <dbReference type="ARBA" id="ARBA00022475"/>
    </source>
</evidence>
<dbReference type="PROSITE" id="PS00216">
    <property type="entry name" value="SUGAR_TRANSPORT_1"/>
    <property type="match status" value="1"/>
</dbReference>
<feature type="transmembrane region" description="Helical" evidence="7">
    <location>
        <begin position="228"/>
        <end position="244"/>
    </location>
</feature>
<accession>A0A3D9I4A0</accession>
<keyword evidence="4 7" id="KW-0812">Transmembrane</keyword>
<dbReference type="SUPFAM" id="SSF103473">
    <property type="entry name" value="MFS general substrate transporter"/>
    <property type="match status" value="1"/>
</dbReference>
<dbReference type="PROSITE" id="PS50850">
    <property type="entry name" value="MFS"/>
    <property type="match status" value="1"/>
</dbReference>
<evidence type="ECO:0000313" key="9">
    <source>
        <dbReference type="EMBL" id="RED56577.1"/>
    </source>
</evidence>
<dbReference type="PANTHER" id="PTHR43414">
    <property type="entry name" value="MULTIDRUG RESISTANCE PROTEIN MDTG"/>
    <property type="match status" value="1"/>
</dbReference>
<feature type="transmembrane region" description="Helical" evidence="7">
    <location>
        <begin position="295"/>
        <end position="321"/>
    </location>
</feature>
<dbReference type="Gene3D" id="1.20.1250.20">
    <property type="entry name" value="MFS general substrate transporter like domains"/>
    <property type="match status" value="1"/>
</dbReference>
<feature type="transmembrane region" description="Helical" evidence="7">
    <location>
        <begin position="21"/>
        <end position="43"/>
    </location>
</feature>
<feature type="transmembrane region" description="Helical" evidence="7">
    <location>
        <begin position="88"/>
        <end position="106"/>
    </location>
</feature>
<sequence>MMDMNKIQALIANLLGRYDSGIWIRVLGAALTTITGFMIRPFLVLYLYDQMEGSVILPMIIVGLQPLCGLFVSWYGGGWSDRYGRKPLIIMALILQMLCMVGYVFADHVWQYALISIVNGIGFALYMPAANAQITDMVAPEKRAEVFALMHTAFNVGAAVGPVLGLLMFSWNPSAVFMISAVSFVLYGLIVWFKLPETAPLILNKGIAASTDNPASKKPKFSWTQHRTLLWMTLLSLPVGLLYAQVESTFPLHLQTNFDNFRTVLAAILTFNGIMVITLQIWIAKRTEPMPSHIVIGVSYVLFASVSLGYGFSSIVIWLFVAEFVFTIGEMIFGPHIQKAVSVMAPEDQRGFYFSVYGTSQLLSRGLGPILGGLMLSWANGQALFAAIAVLLVVAGYAQYRVIKKYARDERVGV</sequence>
<keyword evidence="3" id="KW-1003">Cell membrane</keyword>
<evidence type="ECO:0000256" key="2">
    <source>
        <dbReference type="ARBA" id="ARBA00022448"/>
    </source>
</evidence>
<keyword evidence="5 7" id="KW-1133">Transmembrane helix</keyword>
<evidence type="ECO:0000256" key="7">
    <source>
        <dbReference type="SAM" id="Phobius"/>
    </source>
</evidence>
<dbReference type="InterPro" id="IPR020846">
    <property type="entry name" value="MFS_dom"/>
</dbReference>
<keyword evidence="10" id="KW-1185">Reference proteome</keyword>
<evidence type="ECO:0000313" key="10">
    <source>
        <dbReference type="Proteomes" id="UP000256869"/>
    </source>
</evidence>
<organism evidence="9 10">
    <name type="scientific">Cohnella lupini</name>
    <dbReference type="NCBI Taxonomy" id="1294267"/>
    <lineage>
        <taxon>Bacteria</taxon>
        <taxon>Bacillati</taxon>
        <taxon>Bacillota</taxon>
        <taxon>Bacilli</taxon>
        <taxon>Bacillales</taxon>
        <taxon>Paenibacillaceae</taxon>
        <taxon>Cohnella</taxon>
    </lineage>
</organism>
<evidence type="ECO:0000256" key="4">
    <source>
        <dbReference type="ARBA" id="ARBA00022692"/>
    </source>
</evidence>
<gene>
    <name evidence="9" type="ORF">DFP95_11350</name>
</gene>
<dbReference type="GO" id="GO:0022857">
    <property type="term" value="F:transmembrane transporter activity"/>
    <property type="evidence" value="ECO:0007669"/>
    <property type="project" value="InterPro"/>
</dbReference>
<feature type="transmembrane region" description="Helical" evidence="7">
    <location>
        <begin position="264"/>
        <end position="283"/>
    </location>
</feature>
<dbReference type="InterPro" id="IPR011701">
    <property type="entry name" value="MFS"/>
</dbReference>
<evidence type="ECO:0000259" key="8">
    <source>
        <dbReference type="PROSITE" id="PS50850"/>
    </source>
</evidence>
<feature type="domain" description="Major facilitator superfamily (MFS) profile" evidence="8">
    <location>
        <begin position="5"/>
        <end position="407"/>
    </location>
</feature>
<feature type="transmembrane region" description="Helical" evidence="7">
    <location>
        <begin position="146"/>
        <end position="169"/>
    </location>
</feature>
<feature type="transmembrane region" description="Helical" evidence="7">
    <location>
        <begin position="112"/>
        <end position="134"/>
    </location>
</feature>
<proteinExistence type="predicted"/>
<evidence type="ECO:0000256" key="6">
    <source>
        <dbReference type="ARBA" id="ARBA00023136"/>
    </source>
</evidence>
<comment type="caution">
    <text evidence="9">The sequence shown here is derived from an EMBL/GenBank/DDBJ whole genome shotgun (WGS) entry which is preliminary data.</text>
</comment>